<gene>
    <name evidence="2" type="ORF">KBO27_24495</name>
</gene>
<keyword evidence="3" id="KW-1185">Reference proteome</keyword>
<dbReference type="EMBL" id="JAGPXE010000011">
    <property type="protein sequence ID" value="MBQ0927111.1"/>
    <property type="molecule type" value="Genomic_DNA"/>
</dbReference>
<dbReference type="RefSeq" id="WP_210972233.1">
    <property type="nucleotide sequence ID" value="NZ_JAGPXE010000011.1"/>
</dbReference>
<proteinExistence type="predicted"/>
<dbReference type="GO" id="GO:0008168">
    <property type="term" value="F:methyltransferase activity"/>
    <property type="evidence" value="ECO:0007669"/>
    <property type="project" value="UniProtKB-KW"/>
</dbReference>
<accession>A0ABS5DLF0</accession>
<dbReference type="InterPro" id="IPR029063">
    <property type="entry name" value="SAM-dependent_MTases_sf"/>
</dbReference>
<evidence type="ECO:0000313" key="3">
    <source>
        <dbReference type="Proteomes" id="UP000674084"/>
    </source>
</evidence>
<dbReference type="Proteomes" id="UP000674084">
    <property type="component" value="Unassembled WGS sequence"/>
</dbReference>
<dbReference type="GO" id="GO:0032259">
    <property type="term" value="P:methylation"/>
    <property type="evidence" value="ECO:0007669"/>
    <property type="project" value="UniProtKB-KW"/>
</dbReference>
<evidence type="ECO:0000313" key="2">
    <source>
        <dbReference type="EMBL" id="MBQ0927111.1"/>
    </source>
</evidence>
<dbReference type="InterPro" id="IPR041698">
    <property type="entry name" value="Methyltransf_25"/>
</dbReference>
<sequence length="253" mass="27741">MTAAIDHYDRLLAAHYTWMLGGDIEALATAQTELLRDLGLAVAPDEHAAAVDLGCGPGPQTLALARLGYSSVAAVDTSAALLDELRQHARHDSTTTIQPVHDDIRGVLPRITEPDSTTAIACMGDTLPHLPTHTDVRELITDVATSLRPGGSFVATYRDLTHELHGPDRFIPVRSSPDRVLTCFLDFIDENTAQIHDLLYTQDNNTWNLQVSSYPKLRISPQWLGDQCNTAGLHIRHHETSPNGMRVLHAQKP</sequence>
<name>A0ABS5DLF0_9PSEU</name>
<dbReference type="CDD" id="cd02440">
    <property type="entry name" value="AdoMet_MTases"/>
    <property type="match status" value="1"/>
</dbReference>
<protein>
    <submittedName>
        <fullName evidence="2">Class I SAM-dependent methyltransferase</fullName>
    </submittedName>
</protein>
<comment type="caution">
    <text evidence="2">The sequence shown here is derived from an EMBL/GenBank/DDBJ whole genome shotgun (WGS) entry which is preliminary data.</text>
</comment>
<keyword evidence="2" id="KW-0808">Transferase</keyword>
<keyword evidence="2" id="KW-0489">Methyltransferase</keyword>
<reference evidence="2 3" key="1">
    <citation type="submission" date="2021-04" db="EMBL/GenBank/DDBJ databases">
        <title>Whole-genome sequencing of Saccharopolyspora endophytica KCTC 19397.</title>
        <authorList>
            <person name="Ay H."/>
            <person name="Saygin H."/>
            <person name="Sahin N."/>
        </authorList>
    </citation>
    <scope>NUCLEOTIDE SEQUENCE [LARGE SCALE GENOMIC DNA]</scope>
    <source>
        <strain evidence="2 3">KCTC 19397</strain>
    </source>
</reference>
<dbReference type="SUPFAM" id="SSF53335">
    <property type="entry name" value="S-adenosyl-L-methionine-dependent methyltransferases"/>
    <property type="match status" value="1"/>
</dbReference>
<evidence type="ECO:0000259" key="1">
    <source>
        <dbReference type="Pfam" id="PF13649"/>
    </source>
</evidence>
<dbReference type="Pfam" id="PF13649">
    <property type="entry name" value="Methyltransf_25"/>
    <property type="match status" value="1"/>
</dbReference>
<feature type="domain" description="Methyltransferase" evidence="1">
    <location>
        <begin position="51"/>
        <end position="151"/>
    </location>
</feature>
<organism evidence="2 3">
    <name type="scientific">Saccharopolyspora endophytica</name>
    <dbReference type="NCBI Taxonomy" id="543886"/>
    <lineage>
        <taxon>Bacteria</taxon>
        <taxon>Bacillati</taxon>
        <taxon>Actinomycetota</taxon>
        <taxon>Actinomycetes</taxon>
        <taxon>Pseudonocardiales</taxon>
        <taxon>Pseudonocardiaceae</taxon>
        <taxon>Saccharopolyspora</taxon>
    </lineage>
</organism>
<dbReference type="Gene3D" id="3.40.50.150">
    <property type="entry name" value="Vaccinia Virus protein VP39"/>
    <property type="match status" value="1"/>
</dbReference>